<proteinExistence type="predicted"/>
<dbReference type="Proteomes" id="UP001500460">
    <property type="component" value="Unassembled WGS sequence"/>
</dbReference>
<dbReference type="EMBL" id="BAAATK010000015">
    <property type="protein sequence ID" value="GAA2436602.1"/>
    <property type="molecule type" value="Genomic_DNA"/>
</dbReference>
<gene>
    <name evidence="1" type="ORF">GCM10010421_27860</name>
</gene>
<dbReference type="RefSeq" id="WP_344603047.1">
    <property type="nucleotide sequence ID" value="NZ_BAAATK010000015.1"/>
</dbReference>
<evidence type="ECO:0000313" key="2">
    <source>
        <dbReference type="Proteomes" id="UP001500460"/>
    </source>
</evidence>
<evidence type="ECO:0000313" key="1">
    <source>
        <dbReference type="EMBL" id="GAA2436602.1"/>
    </source>
</evidence>
<reference evidence="1 2" key="1">
    <citation type="journal article" date="2019" name="Int. J. Syst. Evol. Microbiol.">
        <title>The Global Catalogue of Microorganisms (GCM) 10K type strain sequencing project: providing services to taxonomists for standard genome sequencing and annotation.</title>
        <authorList>
            <consortium name="The Broad Institute Genomics Platform"/>
            <consortium name="The Broad Institute Genome Sequencing Center for Infectious Disease"/>
            <person name="Wu L."/>
            <person name="Ma J."/>
        </authorList>
    </citation>
    <scope>NUCLEOTIDE SEQUENCE [LARGE SCALE GENOMIC DNA]</scope>
    <source>
        <strain evidence="1 2">JCM 6922</strain>
    </source>
</reference>
<comment type="caution">
    <text evidence="1">The sequence shown here is derived from an EMBL/GenBank/DDBJ whole genome shotgun (WGS) entry which is preliminary data.</text>
</comment>
<keyword evidence="2" id="KW-1185">Reference proteome</keyword>
<name>A0ABN3JQQ2_9ACTN</name>
<accession>A0ABN3JQQ2</accession>
<sequence>MPMPAFTESSSNGATARILADPELAARLTRQLPGGDHGEVTAP</sequence>
<protein>
    <submittedName>
        <fullName evidence="1">Uncharacterized protein</fullName>
    </submittedName>
</protein>
<organism evidence="1 2">
    <name type="scientific">Streptomyces glaucus</name>
    <dbReference type="NCBI Taxonomy" id="284029"/>
    <lineage>
        <taxon>Bacteria</taxon>
        <taxon>Bacillati</taxon>
        <taxon>Actinomycetota</taxon>
        <taxon>Actinomycetes</taxon>
        <taxon>Kitasatosporales</taxon>
        <taxon>Streptomycetaceae</taxon>
        <taxon>Streptomyces</taxon>
    </lineage>
</organism>